<evidence type="ECO:0000313" key="2">
    <source>
        <dbReference type="EMBL" id="MBY0758366.1"/>
    </source>
</evidence>
<keyword evidence="1" id="KW-0472">Membrane</keyword>
<feature type="transmembrane region" description="Helical" evidence="1">
    <location>
        <begin position="130"/>
        <end position="150"/>
    </location>
</feature>
<feature type="transmembrane region" description="Helical" evidence="1">
    <location>
        <begin position="180"/>
        <end position="200"/>
    </location>
</feature>
<comment type="caution">
    <text evidence="2">The sequence shown here is derived from an EMBL/GenBank/DDBJ whole genome shotgun (WGS) entry which is preliminary data.</text>
</comment>
<proteinExistence type="predicted"/>
<keyword evidence="3" id="KW-1185">Reference proteome</keyword>
<keyword evidence="1" id="KW-1133">Transmembrane helix</keyword>
<dbReference type="Proteomes" id="UP000779049">
    <property type="component" value="Unassembled WGS sequence"/>
</dbReference>
<feature type="transmembrane region" description="Helical" evidence="1">
    <location>
        <begin position="57"/>
        <end position="77"/>
    </location>
</feature>
<dbReference type="EMBL" id="VIRV01000004">
    <property type="protein sequence ID" value="MBY0758366.1"/>
    <property type="molecule type" value="Genomic_DNA"/>
</dbReference>
<evidence type="ECO:0000256" key="1">
    <source>
        <dbReference type="SAM" id="Phobius"/>
    </source>
</evidence>
<name>A0ABS7L5Q2_9FIRM</name>
<feature type="transmembrane region" description="Helical" evidence="1">
    <location>
        <begin position="106"/>
        <end position="124"/>
    </location>
</feature>
<evidence type="ECO:0000313" key="3">
    <source>
        <dbReference type="Proteomes" id="UP000779049"/>
    </source>
</evidence>
<dbReference type="RefSeq" id="WP_087198857.1">
    <property type="nucleotide sequence ID" value="NZ_CP173660.1"/>
</dbReference>
<feature type="transmembrane region" description="Helical" evidence="1">
    <location>
        <begin position="33"/>
        <end position="50"/>
    </location>
</feature>
<evidence type="ECO:0008006" key="4">
    <source>
        <dbReference type="Google" id="ProtNLM"/>
    </source>
</evidence>
<feature type="transmembrane region" description="Helical" evidence="1">
    <location>
        <begin position="83"/>
        <end position="99"/>
    </location>
</feature>
<feature type="transmembrane region" description="Helical" evidence="1">
    <location>
        <begin position="157"/>
        <end position="174"/>
    </location>
</feature>
<sequence>MDYITQTVENIGQRIFETEIQDFSLIGWISERGIPVGAVLGAVALLMLFAGAKCRRVLFGIQGLVVGIAGGFTAGWFLGLDGMSLLGVSAAVGIVLCVLEAVFLRFGAFFFAVCTAAGSVVLLVPDPSWIVWAIGGAVGIVFGILTAVFLNPLIIPVTGIAGSVMGGAALTAFIDPSNRIVLYLSCLVLAIVGITVQYIVEYRKIARIERKRAGEIRKKKSVESEIESARSVLDIDEETETQE</sequence>
<protein>
    <recommendedName>
        <fullName evidence="4">DUF4203 domain-containing protein</fullName>
    </recommendedName>
</protein>
<gene>
    <name evidence="2" type="ORF">FLB61_04540</name>
</gene>
<reference evidence="2 3" key="1">
    <citation type="journal article" date="2020" name="New Microbes New Infect">
        <title>Sellimonas caecigallum sp. nov., description and genome sequence of a new member of the Sellimonas genus isolated from the cecum of feral chicken.</title>
        <authorList>
            <person name="Wongkuna S."/>
            <person name="Ghimire S."/>
            <person name="Antony L."/>
            <person name="Chankhamhaengdecha S."/>
            <person name="Janvilisri T."/>
            <person name="Scaria J."/>
        </authorList>
    </citation>
    <scope>NUCLEOTIDE SEQUENCE [LARGE SCALE GENOMIC DNA]</scope>
    <source>
        <strain evidence="2 3">SW451</strain>
    </source>
</reference>
<keyword evidence="1" id="KW-0812">Transmembrane</keyword>
<organism evidence="2 3">
    <name type="scientific">Sellimonas caecigallum</name>
    <dbReference type="NCBI Taxonomy" id="2592333"/>
    <lineage>
        <taxon>Bacteria</taxon>
        <taxon>Bacillati</taxon>
        <taxon>Bacillota</taxon>
        <taxon>Clostridia</taxon>
        <taxon>Lachnospirales</taxon>
        <taxon>Lachnospiraceae</taxon>
        <taxon>Sellimonas</taxon>
    </lineage>
</organism>
<accession>A0ABS7L5Q2</accession>